<dbReference type="RefSeq" id="WP_349214719.1">
    <property type="nucleotide sequence ID" value="NZ_JBBMFA010000050.1"/>
</dbReference>
<keyword evidence="2" id="KW-1185">Reference proteome</keyword>
<sequence>MQNVFFGTEWEPSDPILRAKLIEHILGKMTEWQVPFLFCRFSREAYTVDLCQRDRLKQEVENRLFQYEGAAVTYAGTSDVMATVRLSQKQFEKDATLFLNYFSELMLVLPREGIAWENFRDIFCHGFPPGQLKQAKSMAQELLLIATDEGRVQELRSTQ</sequence>
<proteinExistence type="predicted"/>
<dbReference type="Proteomes" id="UP001477672">
    <property type="component" value="Unassembled WGS sequence"/>
</dbReference>
<dbReference type="EMBL" id="JBBMFA010000050">
    <property type="protein sequence ID" value="MEQ2519330.1"/>
    <property type="molecule type" value="Genomic_DNA"/>
</dbReference>
<organism evidence="1 2">
    <name type="scientific">Ruthenibacterium intestinale</name>
    <dbReference type="NCBI Taxonomy" id="3133163"/>
    <lineage>
        <taxon>Bacteria</taxon>
        <taxon>Bacillati</taxon>
        <taxon>Bacillota</taxon>
        <taxon>Clostridia</taxon>
        <taxon>Eubacteriales</taxon>
        <taxon>Oscillospiraceae</taxon>
        <taxon>Ruthenibacterium</taxon>
    </lineage>
</organism>
<evidence type="ECO:0000313" key="2">
    <source>
        <dbReference type="Proteomes" id="UP001477672"/>
    </source>
</evidence>
<accession>A0ABV1GC13</accession>
<comment type="caution">
    <text evidence="1">The sequence shown here is derived from an EMBL/GenBank/DDBJ whole genome shotgun (WGS) entry which is preliminary data.</text>
</comment>
<protein>
    <submittedName>
        <fullName evidence="1">Uncharacterized protein</fullName>
    </submittedName>
</protein>
<gene>
    <name evidence="1" type="ORF">WMO24_02595</name>
</gene>
<name>A0ABV1GC13_9FIRM</name>
<evidence type="ECO:0000313" key="1">
    <source>
        <dbReference type="EMBL" id="MEQ2519330.1"/>
    </source>
</evidence>
<reference evidence="1 2" key="1">
    <citation type="submission" date="2024-03" db="EMBL/GenBank/DDBJ databases">
        <title>Human intestinal bacterial collection.</title>
        <authorList>
            <person name="Pauvert C."/>
            <person name="Hitch T.C.A."/>
            <person name="Clavel T."/>
        </authorList>
    </citation>
    <scope>NUCLEOTIDE SEQUENCE [LARGE SCALE GENOMIC DNA]</scope>
    <source>
        <strain evidence="1 2">CLA-JM-H11</strain>
    </source>
</reference>